<keyword evidence="1" id="KW-0812">Transmembrane</keyword>
<organism evidence="3 4">
    <name type="scientific">Roridomyces roridus</name>
    <dbReference type="NCBI Taxonomy" id="1738132"/>
    <lineage>
        <taxon>Eukaryota</taxon>
        <taxon>Fungi</taxon>
        <taxon>Dikarya</taxon>
        <taxon>Basidiomycota</taxon>
        <taxon>Agaricomycotina</taxon>
        <taxon>Agaricomycetes</taxon>
        <taxon>Agaricomycetidae</taxon>
        <taxon>Agaricales</taxon>
        <taxon>Marasmiineae</taxon>
        <taxon>Mycenaceae</taxon>
        <taxon>Roridomyces</taxon>
    </lineage>
</organism>
<evidence type="ECO:0000313" key="4">
    <source>
        <dbReference type="Proteomes" id="UP001221142"/>
    </source>
</evidence>
<dbReference type="Pfam" id="PF20151">
    <property type="entry name" value="DUF6533"/>
    <property type="match status" value="1"/>
</dbReference>
<feature type="transmembrane region" description="Helical" evidence="1">
    <location>
        <begin position="85"/>
        <end position="109"/>
    </location>
</feature>
<evidence type="ECO:0000256" key="1">
    <source>
        <dbReference type="SAM" id="Phobius"/>
    </source>
</evidence>
<comment type="caution">
    <text evidence="3">The sequence shown here is derived from an EMBL/GenBank/DDBJ whole genome shotgun (WGS) entry which is preliminary data.</text>
</comment>
<dbReference type="EMBL" id="JARKIF010000003">
    <property type="protein sequence ID" value="KAJ7643776.1"/>
    <property type="molecule type" value="Genomic_DNA"/>
</dbReference>
<name>A0AAD7CAT7_9AGAR</name>
<keyword evidence="4" id="KW-1185">Reference proteome</keyword>
<sequence length="287" mass="31885">MDSEILNTVQFMKYFSAVGLVAMVYDHILTVPDEIKVVWGNKNVSRLSKIAFAVNRYMTEGIIAYTVYVFSGSAQGLDDAACSTFLWIFGASAIVVGAISQAIVVLRIYHLWDDRTRVANALIYTFIACITSTIIIGCMVELQLQPKFSAALRTCVITVKPKILPVLFGVQSFFDILVISIAVYNALENPRRNHLELISSLQKDGLTFLLVLFALRAAYLISSVVGNAGQCFVIVATCWAFSAILSLRLNLRLDGLVLQRDTSQVFEIQWDSSGRSDLDSVWEDVKF</sequence>
<accession>A0AAD7CAT7</accession>
<feature type="transmembrane region" description="Helical" evidence="1">
    <location>
        <begin position="205"/>
        <end position="226"/>
    </location>
</feature>
<feature type="transmembrane region" description="Helical" evidence="1">
    <location>
        <begin position="163"/>
        <end position="184"/>
    </location>
</feature>
<keyword evidence="1" id="KW-1133">Transmembrane helix</keyword>
<dbReference type="InterPro" id="IPR045340">
    <property type="entry name" value="DUF6533"/>
</dbReference>
<dbReference type="Proteomes" id="UP001221142">
    <property type="component" value="Unassembled WGS sequence"/>
</dbReference>
<feature type="transmembrane region" description="Helical" evidence="1">
    <location>
        <begin position="232"/>
        <end position="251"/>
    </location>
</feature>
<feature type="transmembrane region" description="Helical" evidence="1">
    <location>
        <begin position="121"/>
        <end position="143"/>
    </location>
</feature>
<evidence type="ECO:0000313" key="3">
    <source>
        <dbReference type="EMBL" id="KAJ7643776.1"/>
    </source>
</evidence>
<feature type="transmembrane region" description="Helical" evidence="1">
    <location>
        <begin position="50"/>
        <end position="70"/>
    </location>
</feature>
<feature type="domain" description="DUF6533" evidence="2">
    <location>
        <begin position="14"/>
        <end position="59"/>
    </location>
</feature>
<keyword evidence="1" id="KW-0472">Membrane</keyword>
<dbReference type="AlphaFoldDB" id="A0AAD7CAT7"/>
<protein>
    <recommendedName>
        <fullName evidence="2">DUF6533 domain-containing protein</fullName>
    </recommendedName>
</protein>
<reference evidence="3" key="1">
    <citation type="submission" date="2023-03" db="EMBL/GenBank/DDBJ databases">
        <title>Massive genome expansion in bonnet fungi (Mycena s.s.) driven by repeated elements and novel gene families across ecological guilds.</title>
        <authorList>
            <consortium name="Lawrence Berkeley National Laboratory"/>
            <person name="Harder C.B."/>
            <person name="Miyauchi S."/>
            <person name="Viragh M."/>
            <person name="Kuo A."/>
            <person name="Thoen E."/>
            <person name="Andreopoulos B."/>
            <person name="Lu D."/>
            <person name="Skrede I."/>
            <person name="Drula E."/>
            <person name="Henrissat B."/>
            <person name="Morin E."/>
            <person name="Kohler A."/>
            <person name="Barry K."/>
            <person name="LaButti K."/>
            <person name="Morin E."/>
            <person name="Salamov A."/>
            <person name="Lipzen A."/>
            <person name="Mereny Z."/>
            <person name="Hegedus B."/>
            <person name="Baldrian P."/>
            <person name="Stursova M."/>
            <person name="Weitz H."/>
            <person name="Taylor A."/>
            <person name="Grigoriev I.V."/>
            <person name="Nagy L.G."/>
            <person name="Martin F."/>
            <person name="Kauserud H."/>
        </authorList>
    </citation>
    <scope>NUCLEOTIDE SEQUENCE</scope>
    <source>
        <strain evidence="3">9284</strain>
    </source>
</reference>
<proteinExistence type="predicted"/>
<gene>
    <name evidence="3" type="ORF">FB45DRAFT_896035</name>
</gene>
<evidence type="ECO:0000259" key="2">
    <source>
        <dbReference type="Pfam" id="PF20151"/>
    </source>
</evidence>